<dbReference type="EMBL" id="JAFMOF010000002">
    <property type="protein sequence ID" value="MBO0654201.1"/>
    <property type="molecule type" value="Genomic_DNA"/>
</dbReference>
<gene>
    <name evidence="1" type="ORF">J1792_15905</name>
</gene>
<dbReference type="Proteomes" id="UP000664781">
    <property type="component" value="Unassembled WGS sequence"/>
</dbReference>
<dbReference type="RefSeq" id="WP_086569876.1">
    <property type="nucleotide sequence ID" value="NZ_JAFMOF010000002.1"/>
</dbReference>
<name>A0A939FP36_9ACTN</name>
<organism evidence="1 2">
    <name type="scientific">Streptomyces triculaminicus</name>
    <dbReference type="NCBI Taxonomy" id="2816232"/>
    <lineage>
        <taxon>Bacteria</taxon>
        <taxon>Bacillati</taxon>
        <taxon>Actinomycetota</taxon>
        <taxon>Actinomycetes</taxon>
        <taxon>Kitasatosporales</taxon>
        <taxon>Streptomycetaceae</taxon>
        <taxon>Streptomyces</taxon>
    </lineage>
</organism>
<sequence>MNAHPDRYTVVLRPQLTDEDNRPRHGAPLRSATVEATGEMGVSGFPRYEGDGVQAEIDPETRAVEKLTVDGQELPYGWVAQVMGRGRRA</sequence>
<proteinExistence type="predicted"/>
<comment type="caution">
    <text evidence="1">The sequence shown here is derived from an EMBL/GenBank/DDBJ whole genome shotgun (WGS) entry which is preliminary data.</text>
</comment>
<dbReference type="AlphaFoldDB" id="A0A939FP36"/>
<evidence type="ECO:0000313" key="2">
    <source>
        <dbReference type="Proteomes" id="UP000664781"/>
    </source>
</evidence>
<evidence type="ECO:0000313" key="1">
    <source>
        <dbReference type="EMBL" id="MBO0654201.1"/>
    </source>
</evidence>
<protein>
    <submittedName>
        <fullName evidence="1">Uncharacterized protein</fullName>
    </submittedName>
</protein>
<keyword evidence="2" id="KW-1185">Reference proteome</keyword>
<accession>A0A939FP36</accession>
<reference evidence="1" key="1">
    <citation type="submission" date="2021-03" db="EMBL/GenBank/DDBJ databases">
        <title>Streptomyces strains.</title>
        <authorList>
            <person name="Lund M.B."/>
            <person name="Toerring T."/>
        </authorList>
    </citation>
    <scope>NUCLEOTIDE SEQUENCE</scope>
    <source>
        <strain evidence="1">JCM 4242</strain>
    </source>
</reference>